<comment type="caution">
    <text evidence="2">The sequence shown here is derived from an EMBL/GenBank/DDBJ whole genome shotgun (WGS) entry which is preliminary data.</text>
</comment>
<reference evidence="2 3" key="1">
    <citation type="submission" date="2022-09" db="EMBL/GenBank/DDBJ databases">
        <authorList>
            <person name="Palmer J.M."/>
        </authorList>
    </citation>
    <scope>NUCLEOTIDE SEQUENCE [LARGE SCALE GENOMIC DNA]</scope>
    <source>
        <strain evidence="2 3">DSM 7382</strain>
    </source>
</reference>
<keyword evidence="3" id="KW-1185">Reference proteome</keyword>
<evidence type="ECO:0000313" key="2">
    <source>
        <dbReference type="EMBL" id="KAK7686432.1"/>
    </source>
</evidence>
<proteinExistence type="predicted"/>
<dbReference type="EMBL" id="JASBNA010000017">
    <property type="protein sequence ID" value="KAK7686432.1"/>
    <property type="molecule type" value="Genomic_DNA"/>
</dbReference>
<evidence type="ECO:0000313" key="3">
    <source>
        <dbReference type="Proteomes" id="UP001385951"/>
    </source>
</evidence>
<evidence type="ECO:0000256" key="1">
    <source>
        <dbReference type="SAM" id="MobiDB-lite"/>
    </source>
</evidence>
<protein>
    <submittedName>
        <fullName evidence="2">Uncharacterized protein</fullName>
    </submittedName>
</protein>
<feature type="region of interest" description="Disordered" evidence="1">
    <location>
        <begin position="90"/>
        <end position="113"/>
    </location>
</feature>
<dbReference type="Proteomes" id="UP001385951">
    <property type="component" value="Unassembled WGS sequence"/>
</dbReference>
<sequence>MVAVGKQRTKARIVGTICGFDVILSPIMQVTDSRELQRDRLRTSHSNSAGESVDQTGVSALVYFRKQWILHSPGSHPRRNTFTVGTTEKFSESDRMWGKHPGINFPTATSSGQ</sequence>
<accession>A0AAW0G4I7</accession>
<organism evidence="2 3">
    <name type="scientific">Cerrena zonata</name>
    <dbReference type="NCBI Taxonomy" id="2478898"/>
    <lineage>
        <taxon>Eukaryota</taxon>
        <taxon>Fungi</taxon>
        <taxon>Dikarya</taxon>
        <taxon>Basidiomycota</taxon>
        <taxon>Agaricomycotina</taxon>
        <taxon>Agaricomycetes</taxon>
        <taxon>Polyporales</taxon>
        <taxon>Cerrenaceae</taxon>
        <taxon>Cerrena</taxon>
    </lineage>
</organism>
<name>A0AAW0G4I7_9APHY</name>
<dbReference type="AlphaFoldDB" id="A0AAW0G4I7"/>
<gene>
    <name evidence="2" type="ORF">QCA50_010656</name>
</gene>